<accession>A0A849SC51</accession>
<dbReference type="PROSITE" id="PS50005">
    <property type="entry name" value="TPR"/>
    <property type="match status" value="1"/>
</dbReference>
<keyword evidence="1" id="KW-0802">TPR repeat</keyword>
<sequence>MSVLDLLVITLLATEPAAQLARADSAYFAGQDEAARRAYREVLARDPRSVRANHRLGLLLSRVGRLDSALVLIARARELEPRDPGLLLDEARLLGWAGRLNASIADYHTLLSLDPDDSDARQGLERAQHAQRPRVELDYSVSEDSDHNVNGSRTVTTSFAIADGVRGLLSGGSLAASDPARDASRTFGEAGLEAARGRAQLTLAGGTRWLDPAGAASRSLSTYRASMNVRASRQLSVGAGFAHSPLDETAALIGSGLEVDELNASIDAEPGARLSLSAGGGAAWLSDGNRRTSVLIAVMHPLARLGSFGVLGRVLAYERSGVGYFSPDRFALAEARTVLAHSRGAWTGRLNASVGSQQVGAEAATQLAWRVTGDVQCAWAPLHRIVASVGASNSAASSTTGAYRYLTAALGLRLGL</sequence>
<dbReference type="Proteomes" id="UP000580839">
    <property type="component" value="Unassembled WGS sequence"/>
</dbReference>
<gene>
    <name evidence="2" type="ORF">HOP12_02145</name>
</gene>
<organism evidence="2 3">
    <name type="scientific">Eiseniibacteriota bacterium</name>
    <dbReference type="NCBI Taxonomy" id="2212470"/>
    <lineage>
        <taxon>Bacteria</taxon>
        <taxon>Candidatus Eiseniibacteriota</taxon>
    </lineage>
</organism>
<evidence type="ECO:0000313" key="2">
    <source>
        <dbReference type="EMBL" id="NOT32952.1"/>
    </source>
</evidence>
<dbReference type="SMART" id="SM00028">
    <property type="entry name" value="TPR"/>
    <property type="match status" value="3"/>
</dbReference>
<protein>
    <recommendedName>
        <fullName evidence="4">Tetratricopeptide repeat protein</fullName>
    </recommendedName>
</protein>
<comment type="caution">
    <text evidence="2">The sequence shown here is derived from an EMBL/GenBank/DDBJ whole genome shotgun (WGS) entry which is preliminary data.</text>
</comment>
<evidence type="ECO:0000313" key="3">
    <source>
        <dbReference type="Proteomes" id="UP000580839"/>
    </source>
</evidence>
<evidence type="ECO:0008006" key="4">
    <source>
        <dbReference type="Google" id="ProtNLM"/>
    </source>
</evidence>
<feature type="repeat" description="TPR" evidence="1">
    <location>
        <begin position="50"/>
        <end position="83"/>
    </location>
</feature>
<dbReference type="Gene3D" id="1.25.40.10">
    <property type="entry name" value="Tetratricopeptide repeat domain"/>
    <property type="match status" value="1"/>
</dbReference>
<dbReference type="SUPFAM" id="SSF48452">
    <property type="entry name" value="TPR-like"/>
    <property type="match status" value="1"/>
</dbReference>
<name>A0A849SC51_UNCEI</name>
<dbReference type="EMBL" id="JABFRW010000023">
    <property type="protein sequence ID" value="NOT32952.1"/>
    <property type="molecule type" value="Genomic_DNA"/>
</dbReference>
<dbReference type="InterPro" id="IPR019734">
    <property type="entry name" value="TPR_rpt"/>
</dbReference>
<dbReference type="InterPro" id="IPR011990">
    <property type="entry name" value="TPR-like_helical_dom_sf"/>
</dbReference>
<proteinExistence type="predicted"/>
<dbReference type="AlphaFoldDB" id="A0A849SC51"/>
<evidence type="ECO:0000256" key="1">
    <source>
        <dbReference type="PROSITE-ProRule" id="PRU00339"/>
    </source>
</evidence>
<reference evidence="2 3" key="1">
    <citation type="submission" date="2020-04" db="EMBL/GenBank/DDBJ databases">
        <title>Metagenomic profiling of ammonia- and methane-oxidizing microorganisms in a Dutch drinking water treatment plant.</title>
        <authorList>
            <person name="Poghosyan L."/>
            <person name="Leucker S."/>
        </authorList>
    </citation>
    <scope>NUCLEOTIDE SEQUENCE [LARGE SCALE GENOMIC DNA]</scope>
    <source>
        <strain evidence="2">S-RSF-IL-03</strain>
    </source>
</reference>